<evidence type="ECO:0000313" key="6">
    <source>
        <dbReference type="EMBL" id="AHM05300.1"/>
    </source>
</evidence>
<dbReference type="SUPFAM" id="SSF46785">
    <property type="entry name" value="Winged helix' DNA-binding domain"/>
    <property type="match status" value="1"/>
</dbReference>
<dbReference type="EMBL" id="CP004372">
    <property type="protein sequence ID" value="AHM05300.1"/>
    <property type="molecule type" value="Genomic_DNA"/>
</dbReference>
<dbReference type="InterPro" id="IPR016461">
    <property type="entry name" value="COMT-like"/>
</dbReference>
<dbReference type="InterPro" id="IPR036388">
    <property type="entry name" value="WH-like_DNA-bd_sf"/>
</dbReference>
<evidence type="ECO:0000256" key="3">
    <source>
        <dbReference type="ARBA" id="ARBA00022691"/>
    </source>
</evidence>
<evidence type="ECO:0000256" key="2">
    <source>
        <dbReference type="ARBA" id="ARBA00022679"/>
    </source>
</evidence>
<dbReference type="PROSITE" id="PS51683">
    <property type="entry name" value="SAM_OMT_II"/>
    <property type="match status" value="1"/>
</dbReference>
<dbReference type="GO" id="GO:0046983">
    <property type="term" value="F:protein dimerization activity"/>
    <property type="evidence" value="ECO:0007669"/>
    <property type="project" value="InterPro"/>
</dbReference>
<evidence type="ECO:0000259" key="4">
    <source>
        <dbReference type="Pfam" id="PF00891"/>
    </source>
</evidence>
<dbReference type="GO" id="GO:0032259">
    <property type="term" value="P:methylation"/>
    <property type="evidence" value="ECO:0007669"/>
    <property type="project" value="UniProtKB-KW"/>
</dbReference>
<dbReference type="Proteomes" id="UP000019593">
    <property type="component" value="Chromosome"/>
</dbReference>
<dbReference type="Pfam" id="PF00891">
    <property type="entry name" value="Methyltransf_2"/>
    <property type="match status" value="1"/>
</dbReference>
<dbReference type="Pfam" id="PF08100">
    <property type="entry name" value="Dimerisation"/>
    <property type="match status" value="1"/>
</dbReference>
<evidence type="ECO:0000313" key="7">
    <source>
        <dbReference type="Proteomes" id="UP000019593"/>
    </source>
</evidence>
<protein>
    <recommendedName>
        <fullName evidence="8">O-methyltransferase, family 2</fullName>
    </recommendedName>
</protein>
<evidence type="ECO:0008006" key="8">
    <source>
        <dbReference type="Google" id="ProtNLM"/>
    </source>
</evidence>
<organism evidence="6 7">
    <name type="scientific">Roseicyclus elongatus DSM 19469</name>
    <dbReference type="NCBI Taxonomy" id="1294273"/>
    <lineage>
        <taxon>Bacteria</taxon>
        <taxon>Pseudomonadati</taxon>
        <taxon>Pseudomonadota</taxon>
        <taxon>Alphaproteobacteria</taxon>
        <taxon>Rhodobacterales</taxon>
        <taxon>Roseobacteraceae</taxon>
        <taxon>Roseicyclus</taxon>
    </lineage>
</organism>
<keyword evidence="7" id="KW-1185">Reference proteome</keyword>
<keyword evidence="3" id="KW-0949">S-adenosyl-L-methionine</keyword>
<dbReference type="InterPro" id="IPR001077">
    <property type="entry name" value="COMT_C"/>
</dbReference>
<dbReference type="KEGG" id="red:roselon_03022"/>
<feature type="domain" description="O-methyltransferase C-terminal" evidence="4">
    <location>
        <begin position="134"/>
        <end position="293"/>
    </location>
</feature>
<dbReference type="AlphaFoldDB" id="W8SRY6"/>
<feature type="domain" description="O-methyltransferase dimerisation" evidence="5">
    <location>
        <begin position="12"/>
        <end position="88"/>
    </location>
</feature>
<dbReference type="Gene3D" id="1.10.10.10">
    <property type="entry name" value="Winged helix-like DNA-binding domain superfamily/Winged helix DNA-binding domain"/>
    <property type="match status" value="1"/>
</dbReference>
<dbReference type="InterPro" id="IPR012967">
    <property type="entry name" value="COMT_dimerisation"/>
</dbReference>
<reference evidence="6 7" key="1">
    <citation type="submission" date="2013-03" db="EMBL/GenBank/DDBJ databases">
        <authorList>
            <person name="Fiebig A."/>
            <person name="Goeker M."/>
            <person name="Klenk H.-P.P."/>
        </authorList>
    </citation>
    <scope>NUCLEOTIDE SEQUENCE [LARGE SCALE GENOMIC DNA]</scope>
    <source>
        <strain evidence="7">DSM 19469</strain>
    </source>
</reference>
<dbReference type="eggNOG" id="COG2226">
    <property type="taxonomic scope" value="Bacteria"/>
</dbReference>
<sequence length="338" mass="35835">MNALTNADEISEIAFGFMGSKALFAALEHGVFTSLAGGASDAASVAKASDLDTDRAETLLTALAGLGLVVPQGQGQFVNSPAAEAFLVKGAKYDFGDYLRLQVGRQMYGLLDQIDDALTGALPEEATASYAEWFADPDEARLYSESQHSGSLGPARQLIKRLDLSQATRLLDVGGGTGAFAITLCEANPGLSATIVDFPTVAALGRSYVQKAGLSDRISYIEGNALETDWPGGQDVILMSYLFSGVPGVTHDGLIRAAMERLNPGGLLLIHDFVVHADRTGPKLAALWQLQHTAFTPRARSLDEGWLVSALDRGGFEDVTVSEMIPEMTMLAEARKPA</sequence>
<dbReference type="HOGENOM" id="CLU_005533_4_1_5"/>
<name>W8SRY6_9RHOB</name>
<evidence type="ECO:0000259" key="5">
    <source>
        <dbReference type="Pfam" id="PF08100"/>
    </source>
</evidence>
<evidence type="ECO:0000256" key="1">
    <source>
        <dbReference type="ARBA" id="ARBA00022603"/>
    </source>
</evidence>
<dbReference type="RefSeq" id="WP_025312975.1">
    <property type="nucleotide sequence ID" value="NZ_CP004372.1"/>
</dbReference>
<dbReference type="OrthoDB" id="7418600at2"/>
<dbReference type="GO" id="GO:0008171">
    <property type="term" value="F:O-methyltransferase activity"/>
    <property type="evidence" value="ECO:0007669"/>
    <property type="project" value="InterPro"/>
</dbReference>
<keyword evidence="2" id="KW-0808">Transferase</keyword>
<dbReference type="Gene3D" id="3.40.50.150">
    <property type="entry name" value="Vaccinia Virus protein VP39"/>
    <property type="match status" value="1"/>
</dbReference>
<keyword evidence="1" id="KW-0489">Methyltransferase</keyword>
<proteinExistence type="predicted"/>
<dbReference type="SUPFAM" id="SSF53335">
    <property type="entry name" value="S-adenosyl-L-methionine-dependent methyltransferases"/>
    <property type="match status" value="1"/>
</dbReference>
<dbReference type="PATRIC" id="fig|1294273.3.peg.2983"/>
<dbReference type="PANTHER" id="PTHR43712:SF2">
    <property type="entry name" value="O-METHYLTRANSFERASE CICE"/>
    <property type="match status" value="1"/>
</dbReference>
<dbReference type="InterPro" id="IPR029063">
    <property type="entry name" value="SAM-dependent_MTases_sf"/>
</dbReference>
<accession>W8SRY6</accession>
<dbReference type="PANTHER" id="PTHR43712">
    <property type="entry name" value="PUTATIVE (AFU_ORTHOLOGUE AFUA_4G14580)-RELATED"/>
    <property type="match status" value="1"/>
</dbReference>
<dbReference type="CDD" id="cd02440">
    <property type="entry name" value="AdoMet_MTases"/>
    <property type="match status" value="1"/>
</dbReference>
<dbReference type="InterPro" id="IPR036390">
    <property type="entry name" value="WH_DNA-bd_sf"/>
</dbReference>
<gene>
    <name evidence="6" type="ORF">roselon_03022</name>
</gene>